<feature type="disulfide bond" evidence="10">
    <location>
        <begin position="75"/>
        <end position="85"/>
    </location>
</feature>
<feature type="disulfide bond" evidence="10">
    <location>
        <begin position="463"/>
        <end position="473"/>
    </location>
</feature>
<keyword evidence="3" id="KW-0732">Signal</keyword>
<feature type="domain" description="SRCR" evidence="11">
    <location>
        <begin position="504"/>
        <end position="600"/>
    </location>
</feature>
<dbReference type="PANTHER" id="PTHR19331:SF465">
    <property type="entry name" value="EGG PEPTIDE SPERACT RECEPTOR"/>
    <property type="match status" value="1"/>
</dbReference>
<feature type="domain" description="SRCR" evidence="11">
    <location>
        <begin position="393"/>
        <end position="495"/>
    </location>
</feature>
<gene>
    <name evidence="12" type="ORF">ACJMK2_032484</name>
</gene>
<proteinExistence type="predicted"/>
<evidence type="ECO:0000256" key="8">
    <source>
        <dbReference type="ARBA" id="ARBA00023170"/>
    </source>
</evidence>
<feature type="disulfide bond" evidence="10">
    <location>
        <begin position="180"/>
        <end position="190"/>
    </location>
</feature>
<dbReference type="FunFam" id="3.10.250.10:FF:000007">
    <property type="entry name" value="Soluble scavenger receptor cysteine-rich domain-containing protein SSC5D"/>
    <property type="match status" value="1"/>
</dbReference>
<dbReference type="PANTHER" id="PTHR19331">
    <property type="entry name" value="SCAVENGER RECEPTOR DOMAIN-CONTAINING"/>
    <property type="match status" value="1"/>
</dbReference>
<dbReference type="EMBL" id="JBJQND010000004">
    <property type="protein sequence ID" value="KAL3880235.1"/>
    <property type="molecule type" value="Genomic_DNA"/>
</dbReference>
<protein>
    <recommendedName>
        <fullName evidence="11">SRCR domain-containing protein</fullName>
    </recommendedName>
</protein>
<evidence type="ECO:0000256" key="5">
    <source>
        <dbReference type="ARBA" id="ARBA00022989"/>
    </source>
</evidence>
<dbReference type="PRINTS" id="PR00258">
    <property type="entry name" value="SPERACTRCPTR"/>
</dbReference>
<keyword evidence="5" id="KW-1133">Transmembrane helix</keyword>
<dbReference type="InterPro" id="IPR001190">
    <property type="entry name" value="SRCR"/>
</dbReference>
<keyword evidence="9" id="KW-0325">Glycoprotein</keyword>
<keyword evidence="8" id="KW-0675">Receptor</keyword>
<evidence type="ECO:0000259" key="11">
    <source>
        <dbReference type="PROSITE" id="PS50287"/>
    </source>
</evidence>
<dbReference type="FunFam" id="3.10.250.10:FF:000011">
    <property type="entry name" value="Scavenger receptor class A member 5"/>
    <property type="match status" value="1"/>
</dbReference>
<dbReference type="FunFam" id="3.10.250.10:FF:000016">
    <property type="entry name" value="Scavenger receptor cysteine-rich protein type 12"/>
    <property type="match status" value="1"/>
</dbReference>
<sequence>MSVISNSVKTITIKALDNNYYVYASMNFTSRSSSSKFRPIPAFYLLVNASQMHVAYQSAYFGQGSGPIWLDDLSCNGSETYLDQCGSAGWGTHNCQHSEDAGVYCSFGNITLAGGESKYEGRVEILHNGEWGTICGYGFDYSDADVICFMLGYESSSIQYNTNAGYGAGTGRIWLEYLQCRGYESSVEECPSLTWGSHSCSHNQDVGVNCHQTLRLIGGRYPSEGNVQIGNSWETLCSYQFDSYEAQVVCRNLRYNASFWSPSYYTSSYFKLGSDQVSNISINCELGTESDLVECKRIRSANCGQGSPAAVNCTVLKFIPKTHVYIFISSQFTGKAIRSSSFAQQAGSFVFLSRQCNGRSPFCVFEVNSTNVCHYTDIAMSCTLSESDGQHSIRLVNGRAEHEGRVEINLNSTWYTLCDNSWDVNDATVLCRSLGYWVSSPTVYTNAWFGQGSVLSTNPYLYCNGLEPSIFDCQKSYEWGTNPCSHSDDAGVQCQPGSLGRDKVRLAYGPGPWKGKLEVFYNNQWGGFCMHNWNQLNTAVVCRMLLYKLSSPAAYVFNGTSTTVLFGDLKCVGNETDIGLCKAFTDISNCTNDVVGIDCSGGIQVQLSGGNSSMGYVQIHERGRWKQICSSGWYSDEAKVFCRSLGF</sequence>
<evidence type="ECO:0000256" key="10">
    <source>
        <dbReference type="PROSITE-ProRule" id="PRU00196"/>
    </source>
</evidence>
<keyword evidence="7 10" id="KW-1015">Disulfide bond</keyword>
<feature type="domain" description="SRCR" evidence="11">
    <location>
        <begin position="214"/>
        <end position="314"/>
    </location>
</feature>
<dbReference type="PROSITE" id="PS50287">
    <property type="entry name" value="SRCR_2"/>
    <property type="match status" value="6"/>
</dbReference>
<dbReference type="Gene3D" id="3.10.250.10">
    <property type="entry name" value="SRCR-like domain"/>
    <property type="match status" value="6"/>
</dbReference>
<dbReference type="InterPro" id="IPR036772">
    <property type="entry name" value="SRCR-like_dom_sf"/>
</dbReference>
<comment type="caution">
    <text evidence="10">Lacks conserved residue(s) required for the propagation of feature annotation.</text>
</comment>
<feature type="disulfide bond" evidence="10">
    <location>
        <begin position="571"/>
        <end position="581"/>
    </location>
</feature>
<comment type="subcellular location">
    <subcellularLocation>
        <location evidence="1">Membrane</location>
        <topology evidence="1">Single-pass membrane protein</topology>
    </subcellularLocation>
</comment>
<evidence type="ECO:0000256" key="3">
    <source>
        <dbReference type="ARBA" id="ARBA00022729"/>
    </source>
</evidence>
<keyword evidence="2" id="KW-0812">Transmembrane</keyword>
<feature type="domain" description="SRCR" evidence="11">
    <location>
        <begin position="605"/>
        <end position="647"/>
    </location>
</feature>
<evidence type="ECO:0000313" key="13">
    <source>
        <dbReference type="Proteomes" id="UP001634394"/>
    </source>
</evidence>
<dbReference type="AlphaFoldDB" id="A0ABD3X216"/>
<accession>A0ABD3X216</accession>
<keyword evidence="4" id="KW-0677">Repeat</keyword>
<feature type="domain" description="SRCR" evidence="11">
    <location>
        <begin position="110"/>
        <end position="211"/>
    </location>
</feature>
<reference evidence="12 13" key="1">
    <citation type="submission" date="2024-11" db="EMBL/GenBank/DDBJ databases">
        <title>Chromosome-level genome assembly of the freshwater bivalve Anodonta woodiana.</title>
        <authorList>
            <person name="Chen X."/>
        </authorList>
    </citation>
    <scope>NUCLEOTIDE SEQUENCE [LARGE SCALE GENOMIC DNA]</scope>
    <source>
        <strain evidence="12">MN2024</strain>
        <tissue evidence="12">Gills</tissue>
    </source>
</reference>
<evidence type="ECO:0000256" key="1">
    <source>
        <dbReference type="ARBA" id="ARBA00004167"/>
    </source>
</evidence>
<evidence type="ECO:0000256" key="4">
    <source>
        <dbReference type="ARBA" id="ARBA00022737"/>
    </source>
</evidence>
<evidence type="ECO:0000256" key="6">
    <source>
        <dbReference type="ARBA" id="ARBA00023136"/>
    </source>
</evidence>
<dbReference type="GO" id="GO:0016020">
    <property type="term" value="C:membrane"/>
    <property type="evidence" value="ECO:0007669"/>
    <property type="project" value="UniProtKB-SubCell"/>
</dbReference>
<keyword evidence="6" id="KW-0472">Membrane</keyword>
<name>A0ABD3X216_SINWO</name>
<evidence type="ECO:0000313" key="12">
    <source>
        <dbReference type="EMBL" id="KAL3880235.1"/>
    </source>
</evidence>
<organism evidence="12 13">
    <name type="scientific">Sinanodonta woodiana</name>
    <name type="common">Chinese pond mussel</name>
    <name type="synonym">Anodonta woodiana</name>
    <dbReference type="NCBI Taxonomy" id="1069815"/>
    <lineage>
        <taxon>Eukaryota</taxon>
        <taxon>Metazoa</taxon>
        <taxon>Spiralia</taxon>
        <taxon>Lophotrochozoa</taxon>
        <taxon>Mollusca</taxon>
        <taxon>Bivalvia</taxon>
        <taxon>Autobranchia</taxon>
        <taxon>Heteroconchia</taxon>
        <taxon>Palaeoheterodonta</taxon>
        <taxon>Unionida</taxon>
        <taxon>Unionoidea</taxon>
        <taxon>Unionidae</taxon>
        <taxon>Unioninae</taxon>
        <taxon>Sinanodonta</taxon>
    </lineage>
</organism>
<dbReference type="SUPFAM" id="SSF56487">
    <property type="entry name" value="SRCR-like"/>
    <property type="match status" value="6"/>
</dbReference>
<comment type="caution">
    <text evidence="12">The sequence shown here is derived from an EMBL/GenBank/DDBJ whole genome shotgun (WGS) entry which is preliminary data.</text>
</comment>
<evidence type="ECO:0000256" key="9">
    <source>
        <dbReference type="ARBA" id="ARBA00023180"/>
    </source>
</evidence>
<feature type="non-terminal residue" evidence="12">
    <location>
        <position position="647"/>
    </location>
</feature>
<evidence type="ECO:0000256" key="7">
    <source>
        <dbReference type="ARBA" id="ARBA00023157"/>
    </source>
</evidence>
<dbReference type="Pfam" id="PF00530">
    <property type="entry name" value="SRCR"/>
    <property type="match status" value="6"/>
</dbReference>
<dbReference type="SMART" id="SM00202">
    <property type="entry name" value="SR"/>
    <property type="match status" value="5"/>
</dbReference>
<dbReference type="PROSITE" id="PS00420">
    <property type="entry name" value="SRCR_1"/>
    <property type="match status" value="2"/>
</dbReference>
<keyword evidence="13" id="KW-1185">Reference proteome</keyword>
<dbReference type="Proteomes" id="UP001634394">
    <property type="component" value="Unassembled WGS sequence"/>
</dbReference>
<evidence type="ECO:0000256" key="2">
    <source>
        <dbReference type="ARBA" id="ARBA00022692"/>
    </source>
</evidence>
<feature type="domain" description="SRCR" evidence="11">
    <location>
        <begin position="55"/>
        <end position="106"/>
    </location>
</feature>